<dbReference type="InterPro" id="IPR001387">
    <property type="entry name" value="Cro/C1-type_HTH"/>
</dbReference>
<dbReference type="PROSITE" id="PS50943">
    <property type="entry name" value="HTH_CROC1"/>
    <property type="match status" value="1"/>
</dbReference>
<name>A0A852VDU2_9ACTN</name>
<organism evidence="2 3">
    <name type="scientific">Streptosporangium sandarakinum</name>
    <dbReference type="NCBI Taxonomy" id="1260955"/>
    <lineage>
        <taxon>Bacteria</taxon>
        <taxon>Bacillati</taxon>
        <taxon>Actinomycetota</taxon>
        <taxon>Actinomycetes</taxon>
        <taxon>Streptosporangiales</taxon>
        <taxon>Streptosporangiaceae</taxon>
        <taxon>Streptosporangium</taxon>
    </lineage>
</organism>
<dbReference type="InterPro" id="IPR010982">
    <property type="entry name" value="Lambda_DNA-bd_dom_sf"/>
</dbReference>
<evidence type="ECO:0000259" key="1">
    <source>
        <dbReference type="PROSITE" id="PS50943"/>
    </source>
</evidence>
<dbReference type="SUPFAM" id="SSF47413">
    <property type="entry name" value="lambda repressor-like DNA-binding domains"/>
    <property type="match status" value="1"/>
</dbReference>
<dbReference type="Pfam" id="PF13560">
    <property type="entry name" value="HTH_31"/>
    <property type="match status" value="1"/>
</dbReference>
<protein>
    <submittedName>
        <fullName evidence="2">Transcriptional regulator with XRE-family HTH domain</fullName>
    </submittedName>
</protein>
<dbReference type="Proteomes" id="UP000576393">
    <property type="component" value="Unassembled WGS sequence"/>
</dbReference>
<dbReference type="AlphaFoldDB" id="A0A852VDU2"/>
<dbReference type="CDD" id="cd00093">
    <property type="entry name" value="HTH_XRE"/>
    <property type="match status" value="1"/>
</dbReference>
<dbReference type="InterPro" id="IPR043917">
    <property type="entry name" value="DUF5753"/>
</dbReference>
<keyword evidence="3" id="KW-1185">Reference proteome</keyword>
<gene>
    <name evidence="2" type="ORF">HDA43_006552</name>
</gene>
<feature type="domain" description="HTH cro/C1-type" evidence="1">
    <location>
        <begin position="34"/>
        <end position="89"/>
    </location>
</feature>
<dbReference type="RefSeq" id="WP_179828353.1">
    <property type="nucleotide sequence ID" value="NZ_JACCCO010000003.1"/>
</dbReference>
<sequence length="301" mass="33759">MTIPRADGEPAVPIPIAAPRGSSTVLRIMLGAQLRRLREGRGITLEEAGHAIRASHSKISRMELGRVSFRVRDVADLLTMYGVTDDDERRPLLSLVERANQTGWWHNYNDVLPNWFETYVGLEESASGIRNYEVQFVPGLLQSEDYARAVILLGFPAAGEEELERRVRLRMARQRVLRGSDPPHLWAVLDEAVLRRPLGGAEVMRGQIDHILAALELPNVTVQIVPFSVGGHAAAGGPFSILRFAQPDLPDIVYLEQLTSAVYLEKRDEVERYIEVMERLCIEAEPASRTPEILGRIRDEL</sequence>
<evidence type="ECO:0000313" key="3">
    <source>
        <dbReference type="Proteomes" id="UP000576393"/>
    </source>
</evidence>
<comment type="caution">
    <text evidence="2">The sequence shown here is derived from an EMBL/GenBank/DDBJ whole genome shotgun (WGS) entry which is preliminary data.</text>
</comment>
<dbReference type="EMBL" id="JACCCO010000003">
    <property type="protein sequence ID" value="NYF44325.1"/>
    <property type="molecule type" value="Genomic_DNA"/>
</dbReference>
<proteinExistence type="predicted"/>
<dbReference type="Gene3D" id="1.10.260.40">
    <property type="entry name" value="lambda repressor-like DNA-binding domains"/>
    <property type="match status" value="1"/>
</dbReference>
<evidence type="ECO:0000313" key="2">
    <source>
        <dbReference type="EMBL" id="NYF44325.1"/>
    </source>
</evidence>
<dbReference type="SMART" id="SM00530">
    <property type="entry name" value="HTH_XRE"/>
    <property type="match status" value="1"/>
</dbReference>
<reference evidence="2 3" key="1">
    <citation type="submission" date="2020-07" db="EMBL/GenBank/DDBJ databases">
        <title>Sequencing the genomes of 1000 actinobacteria strains.</title>
        <authorList>
            <person name="Klenk H.-P."/>
        </authorList>
    </citation>
    <scope>NUCLEOTIDE SEQUENCE [LARGE SCALE GENOMIC DNA]</scope>
    <source>
        <strain evidence="2 3">DSM 45763</strain>
    </source>
</reference>
<accession>A0A852VDU2</accession>
<dbReference type="GO" id="GO:0003677">
    <property type="term" value="F:DNA binding"/>
    <property type="evidence" value="ECO:0007669"/>
    <property type="project" value="InterPro"/>
</dbReference>
<dbReference type="Pfam" id="PF19054">
    <property type="entry name" value="DUF5753"/>
    <property type="match status" value="1"/>
</dbReference>